<accession>A0A1U7LIT0</accession>
<feature type="compositionally biased region" description="Low complexity" evidence="1">
    <location>
        <begin position="558"/>
        <end position="577"/>
    </location>
</feature>
<name>A0A1U7LIT0_NEOID</name>
<dbReference type="PANTHER" id="PTHR12854:SF7">
    <property type="entry name" value="ATAXIN-2 HOMOLOG"/>
    <property type="match status" value="1"/>
</dbReference>
<feature type="region of interest" description="Disordered" evidence="1">
    <location>
        <begin position="1"/>
        <end position="52"/>
    </location>
</feature>
<dbReference type="OrthoDB" id="2275718at2759"/>
<dbReference type="SMART" id="SM01272">
    <property type="entry name" value="LsmAD"/>
    <property type="match status" value="1"/>
</dbReference>
<evidence type="ECO:0000259" key="2">
    <source>
        <dbReference type="SMART" id="SM01272"/>
    </source>
</evidence>
<reference evidence="3 4" key="1">
    <citation type="submission" date="2016-04" db="EMBL/GenBank/DDBJ databases">
        <title>Evolutionary innovation and constraint leading to complex multicellularity in the Ascomycota.</title>
        <authorList>
            <person name="Cisse O."/>
            <person name="Nguyen A."/>
            <person name="Hewitt D.A."/>
            <person name="Jedd G."/>
            <person name="Stajich J.E."/>
        </authorList>
    </citation>
    <scope>NUCLEOTIDE SEQUENCE [LARGE SCALE GENOMIC DNA]</scope>
    <source>
        <strain evidence="3 4">DAH-3</strain>
    </source>
</reference>
<feature type="region of interest" description="Disordered" evidence="1">
    <location>
        <begin position="226"/>
        <end position="277"/>
    </location>
</feature>
<dbReference type="Proteomes" id="UP000186594">
    <property type="component" value="Unassembled WGS sequence"/>
</dbReference>
<organism evidence="3 4">
    <name type="scientific">Neolecta irregularis (strain DAH-3)</name>
    <dbReference type="NCBI Taxonomy" id="1198029"/>
    <lineage>
        <taxon>Eukaryota</taxon>
        <taxon>Fungi</taxon>
        <taxon>Dikarya</taxon>
        <taxon>Ascomycota</taxon>
        <taxon>Taphrinomycotina</taxon>
        <taxon>Neolectales</taxon>
        <taxon>Neolectaceae</taxon>
        <taxon>Neolecta</taxon>
    </lineage>
</organism>
<dbReference type="GO" id="GO:0010494">
    <property type="term" value="C:cytoplasmic stress granule"/>
    <property type="evidence" value="ECO:0007669"/>
    <property type="project" value="TreeGrafter"/>
</dbReference>
<dbReference type="STRING" id="1198029.A0A1U7LIT0"/>
<feature type="region of interest" description="Disordered" evidence="1">
    <location>
        <begin position="558"/>
        <end position="584"/>
    </location>
</feature>
<dbReference type="EMBL" id="LXFE01003343">
    <property type="protein sequence ID" value="OLL22431.1"/>
    <property type="molecule type" value="Genomic_DNA"/>
</dbReference>
<feature type="region of interest" description="Disordered" evidence="1">
    <location>
        <begin position="427"/>
        <end position="520"/>
    </location>
</feature>
<gene>
    <name evidence="3" type="ORF">NEOLI_001778</name>
</gene>
<dbReference type="InterPro" id="IPR025852">
    <property type="entry name" value="SM_dom_ATX"/>
</dbReference>
<dbReference type="GO" id="GO:0034063">
    <property type="term" value="P:stress granule assembly"/>
    <property type="evidence" value="ECO:0007669"/>
    <property type="project" value="TreeGrafter"/>
</dbReference>
<dbReference type="InterPro" id="IPR009604">
    <property type="entry name" value="LsmAD_domain"/>
</dbReference>
<evidence type="ECO:0000313" key="4">
    <source>
        <dbReference type="Proteomes" id="UP000186594"/>
    </source>
</evidence>
<keyword evidence="4" id="KW-1185">Reference proteome</keyword>
<dbReference type="Pfam" id="PF06741">
    <property type="entry name" value="LsmAD"/>
    <property type="match status" value="1"/>
</dbReference>
<feature type="compositionally biased region" description="Polar residues" evidence="1">
    <location>
        <begin position="478"/>
        <end position="487"/>
    </location>
</feature>
<feature type="domain" description="LsmAD" evidence="2">
    <location>
        <begin position="191"/>
        <end position="261"/>
    </location>
</feature>
<dbReference type="PANTHER" id="PTHR12854">
    <property type="entry name" value="ATAXIN 2-RELATED"/>
    <property type="match status" value="1"/>
</dbReference>
<proteinExistence type="predicted"/>
<dbReference type="GO" id="GO:0003729">
    <property type="term" value="F:mRNA binding"/>
    <property type="evidence" value="ECO:0007669"/>
    <property type="project" value="TreeGrafter"/>
</dbReference>
<feature type="compositionally biased region" description="Polar residues" evidence="1">
    <location>
        <begin position="433"/>
        <end position="447"/>
    </location>
</feature>
<dbReference type="InterPro" id="IPR045117">
    <property type="entry name" value="ATXN2-like"/>
</dbReference>
<dbReference type="AlphaFoldDB" id="A0A1U7LIT0"/>
<comment type="caution">
    <text evidence="3">The sequence shown here is derived from an EMBL/GenBank/DDBJ whole genome shotgun (WGS) entry which is preliminary data.</text>
</comment>
<protein>
    <submittedName>
        <fullName evidence="3">Ataxin-2</fullName>
    </submittedName>
</protein>
<sequence>MSSQNTHPRKGSFRTNQNRKDGDNQQRSNSKRRGSPAPKPSASPRPEGDDVQGHMHDRLLFAYARMVGQTVVVTTADGHKHSGILSKVATEGEVALYLQMVRKVGADNMVIPNMVITGKDFAGLMACNIDLTPAPSEDFLTDTAISRIKDVKERELQPWNAGDDYQEIDLDNHQYDPTQSWDQFEVHEQQTGLKSTYREEVYTTAIDRSHPKYAERAKRAEKFAREIEGSASSNPHVREERGYVDDSGLNEEDKFSSVQRNPSSYVPPARRNFRHLPSDADYDPAIISATLSRQTPVLRKADTMPSDVLTNKPPQAQLQGQVHFPPRLSQVLNASPKDPTQLRQAIPFNRANSNQQIETALVSDFTQFVSLERNRVEAKRETLIQKEKSGRLEELKRFSQNFKLKTPLPMDILPILAKDKIKQDEILQKSKESQSNASSPTQEKTPTVPSPATARSETPTTVKAKEMTPLPVVAAPSQPEQALSEQLRQSHQQAQNNNRRRSQVPPSSPSPLSEGQKPIRPKFNVQATEFRPGGNASPIMAAQTFPHIQQSPRLIHVPPQHSRQQPHHPQQQFIHQAPPSPVLPPPFLKKDRKKLDFTVVFNIFAKYEPNEYAKIDKAFRASPVWGNEKVNQAAFRLYFQQEAHPPAVETPAVTRRPTVPSQVPLAAVAPQNMIPQPGFPHGMPPGAQMIPAHIPQGQFSPHFYSPAMQGQPRSNIPYGYPHIITGTVPYMPAPQPGMMQYRPPGFINGWAGQMGRGMPAESEQ</sequence>
<dbReference type="Pfam" id="PF14438">
    <property type="entry name" value="SM-ATX"/>
    <property type="match status" value="1"/>
</dbReference>
<evidence type="ECO:0000256" key="1">
    <source>
        <dbReference type="SAM" id="MobiDB-lite"/>
    </source>
</evidence>
<evidence type="ECO:0000313" key="3">
    <source>
        <dbReference type="EMBL" id="OLL22431.1"/>
    </source>
</evidence>